<feature type="region of interest" description="Disordered" evidence="1">
    <location>
        <begin position="29"/>
        <end position="76"/>
    </location>
</feature>
<comment type="caution">
    <text evidence="2">The sequence shown here is derived from an EMBL/GenBank/DDBJ whole genome shotgun (WGS) entry which is preliminary data.</text>
</comment>
<feature type="compositionally biased region" description="Polar residues" evidence="1">
    <location>
        <begin position="29"/>
        <end position="51"/>
    </location>
</feature>
<sequence length="76" mass="7458">MLTALVSGAAVTAVRSLSLNAGGVVSLTPSATVHQPSSGARQTSSEPSSESCVMASQDASGAAMPGAQTASGYWYP</sequence>
<name>A0A3A8QHR2_9BACT</name>
<evidence type="ECO:0000313" key="3">
    <source>
        <dbReference type="Proteomes" id="UP000282656"/>
    </source>
</evidence>
<proteinExistence type="predicted"/>
<evidence type="ECO:0000256" key="1">
    <source>
        <dbReference type="SAM" id="MobiDB-lite"/>
    </source>
</evidence>
<evidence type="ECO:0000313" key="2">
    <source>
        <dbReference type="EMBL" id="RKH62714.1"/>
    </source>
</evidence>
<organism evidence="2 3">
    <name type="scientific">Corallococcus interemptor</name>
    <dbReference type="NCBI Taxonomy" id="2316720"/>
    <lineage>
        <taxon>Bacteria</taxon>
        <taxon>Pseudomonadati</taxon>
        <taxon>Myxococcota</taxon>
        <taxon>Myxococcia</taxon>
        <taxon>Myxococcales</taxon>
        <taxon>Cystobacterineae</taxon>
        <taxon>Myxococcaceae</taxon>
        <taxon>Corallococcus</taxon>
    </lineage>
</organism>
<dbReference type="Proteomes" id="UP000282656">
    <property type="component" value="Unassembled WGS sequence"/>
</dbReference>
<accession>A0A3A8QHR2</accession>
<dbReference type="EMBL" id="RAWM01000108">
    <property type="protein sequence ID" value="RKH62714.1"/>
    <property type="molecule type" value="Genomic_DNA"/>
</dbReference>
<keyword evidence="3" id="KW-1185">Reference proteome</keyword>
<reference evidence="3" key="1">
    <citation type="submission" date="2018-09" db="EMBL/GenBank/DDBJ databases">
        <authorList>
            <person name="Livingstone P.G."/>
            <person name="Whitworth D.E."/>
        </authorList>
    </citation>
    <scope>NUCLEOTIDE SEQUENCE [LARGE SCALE GENOMIC DNA]</scope>
    <source>
        <strain evidence="3">AB047A</strain>
    </source>
</reference>
<dbReference type="AlphaFoldDB" id="A0A3A8QHR2"/>
<gene>
    <name evidence="2" type="ORF">D7X96_29210</name>
</gene>
<protein>
    <submittedName>
        <fullName evidence="2">Uncharacterized protein</fullName>
    </submittedName>
</protein>